<protein>
    <submittedName>
        <fullName evidence="1">SFRICE_025931</fullName>
    </submittedName>
</protein>
<accession>A0A2H1V8I4</accession>
<reference evidence="1" key="1">
    <citation type="submission" date="2016-07" db="EMBL/GenBank/DDBJ databases">
        <authorList>
            <person name="Bretaudeau A."/>
        </authorList>
    </citation>
    <scope>NUCLEOTIDE SEQUENCE</scope>
    <source>
        <strain evidence="1">Rice</strain>
        <tissue evidence="1">Whole body</tissue>
    </source>
</reference>
<dbReference type="EMBL" id="ODYU01001213">
    <property type="protein sequence ID" value="SOQ37119.1"/>
    <property type="molecule type" value="Genomic_DNA"/>
</dbReference>
<gene>
    <name evidence="1" type="ORF">SFRICE_025931</name>
</gene>
<organism evidence="1">
    <name type="scientific">Spodoptera frugiperda</name>
    <name type="common">Fall armyworm</name>
    <dbReference type="NCBI Taxonomy" id="7108"/>
    <lineage>
        <taxon>Eukaryota</taxon>
        <taxon>Metazoa</taxon>
        <taxon>Ecdysozoa</taxon>
        <taxon>Arthropoda</taxon>
        <taxon>Hexapoda</taxon>
        <taxon>Insecta</taxon>
        <taxon>Pterygota</taxon>
        <taxon>Neoptera</taxon>
        <taxon>Endopterygota</taxon>
        <taxon>Lepidoptera</taxon>
        <taxon>Glossata</taxon>
        <taxon>Ditrysia</taxon>
        <taxon>Noctuoidea</taxon>
        <taxon>Noctuidae</taxon>
        <taxon>Amphipyrinae</taxon>
        <taxon>Spodoptera</taxon>
    </lineage>
</organism>
<name>A0A2H1V8I4_SPOFR</name>
<evidence type="ECO:0000313" key="1">
    <source>
        <dbReference type="EMBL" id="SOQ37119.1"/>
    </source>
</evidence>
<proteinExistence type="predicted"/>
<sequence>MITTRPETTICESHKVLLFAGIETTSRYTEASCQASAPTVHLRSRL</sequence>
<dbReference type="AlphaFoldDB" id="A0A2H1V8I4"/>